<evidence type="ECO:0000256" key="11">
    <source>
        <dbReference type="SAM" id="Coils"/>
    </source>
</evidence>
<evidence type="ECO:0000256" key="9">
    <source>
        <dbReference type="ARBA" id="ARBA00023136"/>
    </source>
</evidence>
<evidence type="ECO:0000256" key="10">
    <source>
        <dbReference type="ARBA" id="ARBA00023157"/>
    </source>
</evidence>
<dbReference type="PANTHER" id="PTHR11100:SF18">
    <property type="entry name" value="PRO-NEUREGULIN-3, MEMBRANE-BOUND ISOFORM"/>
    <property type="match status" value="1"/>
</dbReference>
<dbReference type="AlphaFoldDB" id="A0A2U9CG43"/>
<dbReference type="STRING" id="52904.ENSSMAP00000010084"/>
<evidence type="ECO:0000313" key="14">
    <source>
        <dbReference type="EMBL" id="AWP14689.1"/>
    </source>
</evidence>
<proteinExistence type="predicted"/>
<reference evidence="14 15" key="1">
    <citation type="submission" date="2017-12" db="EMBL/GenBank/DDBJ databases">
        <title>Integrating genomic resources of turbot (Scophthalmus maximus) in depth evaluation of genetic and physical mapping variation across individuals.</title>
        <authorList>
            <person name="Martinez P."/>
        </authorList>
    </citation>
    <scope>NUCLEOTIDE SEQUENCE [LARGE SCALE GENOMIC DNA]</scope>
</reference>
<dbReference type="GO" id="GO:0048513">
    <property type="term" value="P:animal organ development"/>
    <property type="evidence" value="ECO:0007669"/>
    <property type="project" value="TreeGrafter"/>
</dbReference>
<keyword evidence="11" id="KW-0175">Coiled coil</keyword>
<name>A0A2U9CG43_SCOMX</name>
<keyword evidence="8" id="KW-0339">Growth factor</keyword>
<feature type="compositionally biased region" description="Polar residues" evidence="12">
    <location>
        <begin position="303"/>
        <end position="312"/>
    </location>
</feature>
<sequence>HLGIEFMESKEVYKRQVLSITFIAVTISLLGTLCMALYCRNKRRREKLQSHLKESRSLKNYSANSQNALDAKTRVPSANLQMHECCKRPSPSRRGSVCESGFGSCDVTTTSSRGTGRHHSPDQRTRAAYWSAPRRTPPIPRGRLNPIGASKYSGPAYRHLQEVDSTERDAEAQRRSCTRCRLERKNNCRLNRDGRLEQHRFHGVKPGLQEQEKRKFAGEVMTQIQNQTFHDSNRCRYTICERDDSGEENALDLKLQLFNNLCSLRVCLSLSRLVSGLPSCQMKGENPSDDPRRDALLHMQTPVSMETQSSWSGRPALRSGPCPPSERGDPNPASRSLRRPGRRQGSLPPPFRSCSIPIIPSVQCHHDNEVSCMQTSVIAANPVPCGAAPCKDDRRERAACADWSPPSCSPAGGQRQDEVALLLEEAQEQLRALAHRKQEEGAVGSGGGGGGLAAAPVEARETVCFLNLDGGSAAALSCNGPTQTQLLSQSHRDLGHPGQ</sequence>
<feature type="non-terminal residue" evidence="14">
    <location>
        <position position="1"/>
    </location>
</feature>
<evidence type="ECO:0000256" key="8">
    <source>
        <dbReference type="ARBA" id="ARBA00023030"/>
    </source>
</evidence>
<organism evidence="14 15">
    <name type="scientific">Scophthalmus maximus</name>
    <name type="common">Turbot</name>
    <name type="synonym">Psetta maxima</name>
    <dbReference type="NCBI Taxonomy" id="52904"/>
    <lineage>
        <taxon>Eukaryota</taxon>
        <taxon>Metazoa</taxon>
        <taxon>Chordata</taxon>
        <taxon>Craniata</taxon>
        <taxon>Vertebrata</taxon>
        <taxon>Euteleostomi</taxon>
        <taxon>Actinopterygii</taxon>
        <taxon>Neopterygii</taxon>
        <taxon>Teleostei</taxon>
        <taxon>Neoteleostei</taxon>
        <taxon>Acanthomorphata</taxon>
        <taxon>Carangaria</taxon>
        <taxon>Pleuronectiformes</taxon>
        <taxon>Pleuronectoidei</taxon>
        <taxon>Scophthalmidae</taxon>
        <taxon>Scophthalmus</taxon>
    </lineage>
</organism>
<accession>A0A2U9CG43</accession>
<keyword evidence="4" id="KW-0964">Secreted</keyword>
<evidence type="ECO:0000256" key="13">
    <source>
        <dbReference type="SAM" id="Phobius"/>
    </source>
</evidence>
<evidence type="ECO:0000313" key="15">
    <source>
        <dbReference type="Proteomes" id="UP000246464"/>
    </source>
</evidence>
<dbReference type="GO" id="GO:0035556">
    <property type="term" value="P:intracellular signal transduction"/>
    <property type="evidence" value="ECO:0007669"/>
    <property type="project" value="TreeGrafter"/>
</dbReference>
<evidence type="ECO:0000256" key="7">
    <source>
        <dbReference type="ARBA" id="ARBA00022989"/>
    </source>
</evidence>
<comment type="subcellular location">
    <subcellularLocation>
        <location evidence="1">Cell membrane</location>
        <topology evidence="1">Single-pass type I membrane protein</topology>
    </subcellularLocation>
    <subcellularLocation>
        <location evidence="2">Secreted</location>
    </subcellularLocation>
</comment>
<keyword evidence="6 13" id="KW-0812">Transmembrane</keyword>
<feature type="region of interest" description="Disordered" evidence="12">
    <location>
        <begin position="303"/>
        <end position="351"/>
    </location>
</feature>
<dbReference type="InterPro" id="IPR040180">
    <property type="entry name" value="Neuregulin"/>
</dbReference>
<dbReference type="GO" id="GO:0045499">
    <property type="term" value="F:chemorepellent activity"/>
    <property type="evidence" value="ECO:0007669"/>
    <property type="project" value="TreeGrafter"/>
</dbReference>
<gene>
    <name evidence="14" type="ORF">SMAX5B_016794</name>
</gene>
<dbReference type="GO" id="GO:0005886">
    <property type="term" value="C:plasma membrane"/>
    <property type="evidence" value="ECO:0007669"/>
    <property type="project" value="UniProtKB-SubCell"/>
</dbReference>
<feature type="coiled-coil region" evidence="11">
    <location>
        <begin position="416"/>
        <end position="443"/>
    </location>
</feature>
<evidence type="ECO:0000256" key="3">
    <source>
        <dbReference type="ARBA" id="ARBA00022475"/>
    </source>
</evidence>
<dbReference type="GO" id="GO:0008083">
    <property type="term" value="F:growth factor activity"/>
    <property type="evidence" value="ECO:0007669"/>
    <property type="project" value="UniProtKB-KW"/>
</dbReference>
<evidence type="ECO:0000256" key="4">
    <source>
        <dbReference type="ARBA" id="ARBA00022525"/>
    </source>
</evidence>
<evidence type="ECO:0000256" key="12">
    <source>
        <dbReference type="SAM" id="MobiDB-lite"/>
    </source>
</evidence>
<evidence type="ECO:0000256" key="5">
    <source>
        <dbReference type="ARBA" id="ARBA00022536"/>
    </source>
</evidence>
<feature type="transmembrane region" description="Helical" evidence="13">
    <location>
        <begin position="17"/>
        <end position="39"/>
    </location>
</feature>
<evidence type="ECO:0000256" key="1">
    <source>
        <dbReference type="ARBA" id="ARBA00004251"/>
    </source>
</evidence>
<feature type="region of interest" description="Disordered" evidence="12">
    <location>
        <begin position="133"/>
        <end position="153"/>
    </location>
</feature>
<evidence type="ECO:0000256" key="2">
    <source>
        <dbReference type="ARBA" id="ARBA00004613"/>
    </source>
</evidence>
<keyword evidence="15" id="KW-1185">Reference proteome</keyword>
<keyword evidence="7 13" id="KW-1133">Transmembrane helix</keyword>
<dbReference type="GO" id="GO:0005615">
    <property type="term" value="C:extracellular space"/>
    <property type="evidence" value="ECO:0007669"/>
    <property type="project" value="TreeGrafter"/>
</dbReference>
<keyword evidence="9 13" id="KW-0472">Membrane</keyword>
<dbReference type="Proteomes" id="UP000246464">
    <property type="component" value="Chromosome 15"/>
</dbReference>
<evidence type="ECO:0000256" key="6">
    <source>
        <dbReference type="ARBA" id="ARBA00022692"/>
    </source>
</evidence>
<dbReference type="GO" id="GO:0007399">
    <property type="term" value="P:nervous system development"/>
    <property type="evidence" value="ECO:0007669"/>
    <property type="project" value="InterPro"/>
</dbReference>
<protein>
    <submittedName>
        <fullName evidence="14">Putative pro-neuregulin-3 membrane-bound</fullName>
    </submittedName>
</protein>
<keyword evidence="3" id="KW-1003">Cell membrane</keyword>
<keyword evidence="5" id="KW-0245">EGF-like domain</keyword>
<dbReference type="PANTHER" id="PTHR11100">
    <property type="entry name" value="HEREGULIN-NEUREGULIN FAMILY MEMBER"/>
    <property type="match status" value="1"/>
</dbReference>
<dbReference type="EMBL" id="CP026257">
    <property type="protein sequence ID" value="AWP14689.1"/>
    <property type="molecule type" value="Genomic_DNA"/>
</dbReference>
<keyword evidence="10" id="KW-1015">Disulfide bond</keyword>